<keyword evidence="5" id="KW-1185">Reference proteome</keyword>
<evidence type="ECO:0000256" key="2">
    <source>
        <dbReference type="ARBA" id="ARBA00023136"/>
    </source>
</evidence>
<dbReference type="EMBL" id="JAZHPZ010000002">
    <property type="protein sequence ID" value="MEF2965369.1"/>
    <property type="molecule type" value="Genomic_DNA"/>
</dbReference>
<sequence>MNFARSIENIMKQHNEILPFSGAVFVQNQGEAFEQGYGYANRSERIDNAPNTRFGIASGCKIFTAIAISQLAQNGLLSFDTYLKDCVDIKFPHFDPEITIHHLLTHSSGIPDYFDEEFMNDFEDLWKMKPTYTFQSPKDFLPMFQNETMKFKAGERFSYNNAGFIVLGLIVEQVTGMGFTAYVEKHIFERCGMADSGYFRMDRLPGRTAFGYIDEEYNWRSNIFSVPVIGGPDGGAFTTVRDLVRFWNALFHHELLSAEYTKLLLTPHVKVNENTSYGYGVWIRMLDNTIFKYYVVGSDPGVNMQSSIYLKGNIHAHIIGNTNKGAGEIASKIDEFIYKEL</sequence>
<dbReference type="PANTHER" id="PTHR46825:SF11">
    <property type="entry name" value="PENICILLIN-BINDING PROTEIN 4"/>
    <property type="match status" value="1"/>
</dbReference>
<feature type="domain" description="Beta-lactamase-related" evidence="3">
    <location>
        <begin position="23"/>
        <end position="281"/>
    </location>
</feature>
<protein>
    <submittedName>
        <fullName evidence="4">Serine hydrolase</fullName>
        <ecNumber evidence="4">3.-.-.-</ecNumber>
    </submittedName>
</protein>
<dbReference type="EC" id="3.-.-.-" evidence="4"/>
<comment type="caution">
    <text evidence="4">The sequence shown here is derived from an EMBL/GenBank/DDBJ whole genome shotgun (WGS) entry which is preliminary data.</text>
</comment>
<dbReference type="Proteomes" id="UP001306950">
    <property type="component" value="Unassembled WGS sequence"/>
</dbReference>
<keyword evidence="4" id="KW-0378">Hydrolase</keyword>
<dbReference type="InterPro" id="IPR050491">
    <property type="entry name" value="AmpC-like"/>
</dbReference>
<keyword evidence="2" id="KW-0472">Membrane</keyword>
<proteinExistence type="predicted"/>
<name>A0ABU7VR48_9BACL</name>
<dbReference type="Gene3D" id="3.40.710.10">
    <property type="entry name" value="DD-peptidase/beta-lactamase superfamily"/>
    <property type="match status" value="1"/>
</dbReference>
<accession>A0ABU7VR48</accession>
<evidence type="ECO:0000313" key="4">
    <source>
        <dbReference type="EMBL" id="MEF2965369.1"/>
    </source>
</evidence>
<dbReference type="PANTHER" id="PTHR46825">
    <property type="entry name" value="D-ALANYL-D-ALANINE-CARBOXYPEPTIDASE/ENDOPEPTIDASE AMPH"/>
    <property type="match status" value="1"/>
</dbReference>
<dbReference type="GO" id="GO:0016787">
    <property type="term" value="F:hydrolase activity"/>
    <property type="evidence" value="ECO:0007669"/>
    <property type="project" value="UniProtKB-KW"/>
</dbReference>
<reference evidence="4 5" key="1">
    <citation type="submission" date="2024-02" db="EMBL/GenBank/DDBJ databases">
        <title>A nitrogen-fixing paenibacillus bacterium.</title>
        <authorList>
            <person name="Zhang W.L."/>
            <person name="Chen S.F."/>
        </authorList>
    </citation>
    <scope>NUCLEOTIDE SEQUENCE [LARGE SCALE GENOMIC DNA]</scope>
    <source>
        <strain evidence="4 5">M1</strain>
    </source>
</reference>
<organism evidence="4 5">
    <name type="scientific">Paenibacillus haidiansis</name>
    <dbReference type="NCBI Taxonomy" id="1574488"/>
    <lineage>
        <taxon>Bacteria</taxon>
        <taxon>Bacillati</taxon>
        <taxon>Bacillota</taxon>
        <taxon>Bacilli</taxon>
        <taxon>Bacillales</taxon>
        <taxon>Paenibacillaceae</taxon>
        <taxon>Paenibacillus</taxon>
    </lineage>
</organism>
<dbReference type="InterPro" id="IPR001466">
    <property type="entry name" value="Beta-lactam-related"/>
</dbReference>
<dbReference type="RefSeq" id="WP_331845602.1">
    <property type="nucleotide sequence ID" value="NZ_JAZHPZ010000002.1"/>
</dbReference>
<comment type="subcellular location">
    <subcellularLocation>
        <location evidence="1">Membrane</location>
    </subcellularLocation>
</comment>
<evidence type="ECO:0000256" key="1">
    <source>
        <dbReference type="ARBA" id="ARBA00004370"/>
    </source>
</evidence>
<gene>
    <name evidence="4" type="ORF">V3851_05940</name>
</gene>
<evidence type="ECO:0000259" key="3">
    <source>
        <dbReference type="Pfam" id="PF00144"/>
    </source>
</evidence>
<dbReference type="InterPro" id="IPR012338">
    <property type="entry name" value="Beta-lactam/transpept-like"/>
</dbReference>
<evidence type="ECO:0000313" key="5">
    <source>
        <dbReference type="Proteomes" id="UP001306950"/>
    </source>
</evidence>
<dbReference type="SUPFAM" id="SSF56601">
    <property type="entry name" value="beta-lactamase/transpeptidase-like"/>
    <property type="match status" value="1"/>
</dbReference>
<dbReference type="Pfam" id="PF00144">
    <property type="entry name" value="Beta-lactamase"/>
    <property type="match status" value="1"/>
</dbReference>